<dbReference type="Gene3D" id="3.40.50.720">
    <property type="entry name" value="NAD(P)-binding Rossmann-like Domain"/>
    <property type="match status" value="1"/>
</dbReference>
<dbReference type="Gene3D" id="3.90.180.10">
    <property type="entry name" value="Medium-chain alcohol dehydrogenases, catalytic domain"/>
    <property type="match status" value="1"/>
</dbReference>
<feature type="domain" description="Alcohol dehydrogenase-like C-terminal" evidence="1">
    <location>
        <begin position="142"/>
        <end position="263"/>
    </location>
</feature>
<reference evidence="2" key="2">
    <citation type="submission" date="2023-01" db="EMBL/GenBank/DDBJ databases">
        <authorList>
            <person name="Sun Q."/>
            <person name="Evtushenko L."/>
        </authorList>
    </citation>
    <scope>NUCLEOTIDE SEQUENCE</scope>
    <source>
        <strain evidence="2">VKM Ac-1940</strain>
    </source>
</reference>
<dbReference type="InterPro" id="IPR036291">
    <property type="entry name" value="NAD(P)-bd_dom_sf"/>
</dbReference>
<dbReference type="InterPro" id="IPR051397">
    <property type="entry name" value="Zn-ADH-like_protein"/>
</dbReference>
<sequence>MRAALITSFDTPPQVADIPDPDPQDGGEIVTVLASAVHPRVRSQADGSHYTTTGVLPLVPGIDGVGRDARGNLRYFVCESGAMAERAVVDPRRSVVLPPDVDPVVIAAAMNPAMSSWIALRRRIEFTPGSRVLIMGATGNAGRMAIQIARRLGAGHVAAAGRDPQKLAALPGLGADTVIDLARDPQQVALDLAAAGREVDVVLDYLWGPWAANALRAIVPAREDDTQALTWVQIGSITGPESPLPSAALRACNLRIVGSGQGSVSPRDILAELPGLAAEVMSGGYEIDAVPVPLSDVTAAWEHPASDGARTVIVPTAS</sequence>
<gene>
    <name evidence="2" type="ORF">GCM10017591_13680</name>
</gene>
<dbReference type="Pfam" id="PF00107">
    <property type="entry name" value="ADH_zinc_N"/>
    <property type="match status" value="1"/>
</dbReference>
<protein>
    <submittedName>
        <fullName evidence="2">NADPH:quinone reductase</fullName>
    </submittedName>
</protein>
<dbReference type="RefSeq" id="WP_204964787.1">
    <property type="nucleotide sequence ID" value="NZ_BAAAUR010000005.1"/>
</dbReference>
<dbReference type="InterPro" id="IPR011032">
    <property type="entry name" value="GroES-like_sf"/>
</dbReference>
<dbReference type="GO" id="GO:0016491">
    <property type="term" value="F:oxidoreductase activity"/>
    <property type="evidence" value="ECO:0007669"/>
    <property type="project" value="TreeGrafter"/>
</dbReference>
<dbReference type="SUPFAM" id="SSF50129">
    <property type="entry name" value="GroES-like"/>
    <property type="match status" value="1"/>
</dbReference>
<dbReference type="PANTHER" id="PTHR43677">
    <property type="entry name" value="SHORT-CHAIN DEHYDROGENASE/REDUCTASE"/>
    <property type="match status" value="1"/>
</dbReference>
<reference evidence="2" key="1">
    <citation type="journal article" date="2014" name="Int. J. Syst. Evol. Microbiol.">
        <title>Complete genome sequence of Corynebacterium casei LMG S-19264T (=DSM 44701T), isolated from a smear-ripened cheese.</title>
        <authorList>
            <consortium name="US DOE Joint Genome Institute (JGI-PGF)"/>
            <person name="Walter F."/>
            <person name="Albersmeier A."/>
            <person name="Kalinowski J."/>
            <person name="Ruckert C."/>
        </authorList>
    </citation>
    <scope>NUCLEOTIDE SEQUENCE</scope>
    <source>
        <strain evidence="2">VKM Ac-1940</strain>
    </source>
</reference>
<name>A0A9W6HM90_9MICO</name>
<comment type="caution">
    <text evidence="2">The sequence shown here is derived from an EMBL/GenBank/DDBJ whole genome shotgun (WGS) entry which is preliminary data.</text>
</comment>
<dbReference type="PANTHER" id="PTHR43677:SF11">
    <property type="entry name" value="ZINC-CONTAINING ALCOHOL DEHYDROGENASE"/>
    <property type="match status" value="1"/>
</dbReference>
<dbReference type="Proteomes" id="UP001142291">
    <property type="component" value="Unassembled WGS sequence"/>
</dbReference>
<proteinExistence type="predicted"/>
<organism evidence="2 3">
    <name type="scientific">Microbacterium dextranolyticum</name>
    <dbReference type="NCBI Taxonomy" id="36806"/>
    <lineage>
        <taxon>Bacteria</taxon>
        <taxon>Bacillati</taxon>
        <taxon>Actinomycetota</taxon>
        <taxon>Actinomycetes</taxon>
        <taxon>Micrococcales</taxon>
        <taxon>Microbacteriaceae</taxon>
        <taxon>Microbacterium</taxon>
    </lineage>
</organism>
<keyword evidence="3" id="KW-1185">Reference proteome</keyword>
<dbReference type="AlphaFoldDB" id="A0A9W6HM90"/>
<dbReference type="EMBL" id="BSER01000008">
    <property type="protein sequence ID" value="GLJ95306.1"/>
    <property type="molecule type" value="Genomic_DNA"/>
</dbReference>
<evidence type="ECO:0000259" key="1">
    <source>
        <dbReference type="Pfam" id="PF00107"/>
    </source>
</evidence>
<dbReference type="SUPFAM" id="SSF51735">
    <property type="entry name" value="NAD(P)-binding Rossmann-fold domains"/>
    <property type="match status" value="1"/>
</dbReference>
<evidence type="ECO:0000313" key="3">
    <source>
        <dbReference type="Proteomes" id="UP001142291"/>
    </source>
</evidence>
<evidence type="ECO:0000313" key="2">
    <source>
        <dbReference type="EMBL" id="GLJ95306.1"/>
    </source>
</evidence>
<dbReference type="InterPro" id="IPR013149">
    <property type="entry name" value="ADH-like_C"/>
</dbReference>
<accession>A0A9W6HM90</accession>